<comment type="caution">
    <text evidence="1">The sequence shown here is derived from an EMBL/GenBank/DDBJ whole genome shotgun (WGS) entry which is preliminary data.</text>
</comment>
<proteinExistence type="predicted"/>
<dbReference type="GO" id="GO:0003677">
    <property type="term" value="F:DNA binding"/>
    <property type="evidence" value="ECO:0007669"/>
    <property type="project" value="InterPro"/>
</dbReference>
<reference evidence="1" key="1">
    <citation type="journal article" date="2015" name="Nature">
        <title>Complex archaea that bridge the gap between prokaryotes and eukaryotes.</title>
        <authorList>
            <person name="Spang A."/>
            <person name="Saw J.H."/>
            <person name="Jorgensen S.L."/>
            <person name="Zaremba-Niedzwiedzka K."/>
            <person name="Martijn J."/>
            <person name="Lind A.E."/>
            <person name="van Eijk R."/>
            <person name="Schleper C."/>
            <person name="Guy L."/>
            <person name="Ettema T.J."/>
        </authorList>
    </citation>
    <scope>NUCLEOTIDE SEQUENCE</scope>
</reference>
<accession>A0A0F9DPH2</accession>
<dbReference type="Pfam" id="PF05869">
    <property type="entry name" value="Dam"/>
    <property type="match status" value="1"/>
</dbReference>
<dbReference type="InterPro" id="IPR008593">
    <property type="entry name" value="Dam_MeTrfase"/>
</dbReference>
<dbReference type="GO" id="GO:0009007">
    <property type="term" value="F:site-specific DNA-methyltransferase (adenine-specific) activity"/>
    <property type="evidence" value="ECO:0007669"/>
    <property type="project" value="InterPro"/>
</dbReference>
<sequence length="166" mass="19807">MKWNLKWRTILKMFNTKGLMSSKRKDWKTPRHILDYVEGTYGEFFDPCPSEESFDGLKIEWKEVNFVNPPYGTEIKKWIEKGYKEWKKGKTIIFLIPSRTDTRWWHDYVMEADEIYLIKGRLCFDDSKRTAPFPSCLAIFDGENSNPNHHNLKVFPLIFNEEENSA</sequence>
<dbReference type="EMBL" id="LAZR01040705">
    <property type="protein sequence ID" value="KKL13818.1"/>
    <property type="molecule type" value="Genomic_DNA"/>
</dbReference>
<organism evidence="1">
    <name type="scientific">marine sediment metagenome</name>
    <dbReference type="NCBI Taxonomy" id="412755"/>
    <lineage>
        <taxon>unclassified sequences</taxon>
        <taxon>metagenomes</taxon>
        <taxon>ecological metagenomes</taxon>
    </lineage>
</organism>
<dbReference type="AlphaFoldDB" id="A0A0F9DPH2"/>
<dbReference type="GO" id="GO:0009307">
    <property type="term" value="P:DNA restriction-modification system"/>
    <property type="evidence" value="ECO:0007669"/>
    <property type="project" value="InterPro"/>
</dbReference>
<protein>
    <recommendedName>
        <fullName evidence="2">Adenine methyltransferase</fullName>
    </recommendedName>
</protein>
<evidence type="ECO:0008006" key="2">
    <source>
        <dbReference type="Google" id="ProtNLM"/>
    </source>
</evidence>
<gene>
    <name evidence="1" type="ORF">LCGC14_2521950</name>
</gene>
<evidence type="ECO:0000313" key="1">
    <source>
        <dbReference type="EMBL" id="KKL13818.1"/>
    </source>
</evidence>
<name>A0A0F9DPH2_9ZZZZ</name>